<dbReference type="Gene3D" id="3.40.50.300">
    <property type="entry name" value="P-loop containing nucleotide triphosphate hydrolases"/>
    <property type="match status" value="1"/>
</dbReference>
<feature type="binding site" evidence="11">
    <location>
        <position position="138"/>
    </location>
    <ligand>
        <name>ATP</name>
        <dbReference type="ChEBI" id="CHEBI:30616"/>
    </ligand>
</feature>
<accession>A0A139BXF0</accession>
<dbReference type="GO" id="GO:0005829">
    <property type="term" value="C:cytosol"/>
    <property type="evidence" value="ECO:0007669"/>
    <property type="project" value="TreeGrafter"/>
</dbReference>
<evidence type="ECO:0000256" key="11">
    <source>
        <dbReference type="HAMAP-Rule" id="MF_00109"/>
    </source>
</evidence>
<dbReference type="GO" id="GO:0000287">
    <property type="term" value="F:magnesium ion binding"/>
    <property type="evidence" value="ECO:0007669"/>
    <property type="project" value="UniProtKB-UniRule"/>
</dbReference>
<feature type="binding site" evidence="11">
    <location>
        <position position="54"/>
    </location>
    <ligand>
        <name>substrate</name>
    </ligand>
</feature>
<evidence type="ECO:0000256" key="7">
    <source>
        <dbReference type="ARBA" id="ARBA00022777"/>
    </source>
</evidence>
<dbReference type="PANTHER" id="PTHR21087:SF16">
    <property type="entry name" value="SHIKIMATE KINASE 1, CHLOROPLASTIC"/>
    <property type="match status" value="1"/>
</dbReference>
<dbReference type="InterPro" id="IPR000623">
    <property type="entry name" value="Shikimate_kinase/TSH1"/>
</dbReference>
<dbReference type="GO" id="GO:0008652">
    <property type="term" value="P:amino acid biosynthetic process"/>
    <property type="evidence" value="ECO:0007669"/>
    <property type="project" value="UniProtKB-KW"/>
</dbReference>
<proteinExistence type="inferred from homology"/>
<dbReference type="Pfam" id="PF01202">
    <property type="entry name" value="SKI"/>
    <property type="match status" value="1"/>
</dbReference>
<evidence type="ECO:0000256" key="9">
    <source>
        <dbReference type="ARBA" id="ARBA00023141"/>
    </source>
</evidence>
<keyword evidence="9 11" id="KW-0057">Aromatic amino acid biosynthesis</keyword>
<evidence type="ECO:0000256" key="3">
    <source>
        <dbReference type="ARBA" id="ARBA00012154"/>
    </source>
</evidence>
<feature type="binding site" evidence="11">
    <location>
        <begin position="32"/>
        <end position="37"/>
    </location>
    <ligand>
        <name>ATP</name>
        <dbReference type="ChEBI" id="CHEBI:30616"/>
    </ligand>
</feature>
<sequence length="197" mass="21980">MQTNPDSHSTVICPDGSRKMKSGNLILVGMMGSGKTTMGKALARHLGKSFVDSDEEITKRTGVTVPHIFDIEGEAGFRLRETSAIRDLVCNDNMVMATGGGSVLAEENREMLKRNGIVIYLKASVHDLWQRTRHDRNRPLLQTKDPHAKLTELFQQRDPLYQQVSDIVVQSGKQSVNVLMLHLMEKIAAFSNSHHES</sequence>
<dbReference type="PRINTS" id="PR01100">
    <property type="entry name" value="SHIKIMTKNASE"/>
</dbReference>
<evidence type="ECO:0000256" key="10">
    <source>
        <dbReference type="ARBA" id="ARBA00048567"/>
    </source>
</evidence>
<dbReference type="CDD" id="cd00464">
    <property type="entry name" value="SK"/>
    <property type="match status" value="1"/>
</dbReference>
<feature type="binding site" evidence="11">
    <location>
        <position position="100"/>
    </location>
    <ligand>
        <name>substrate</name>
    </ligand>
</feature>
<dbReference type="InterPro" id="IPR023000">
    <property type="entry name" value="Shikimate_kinase_CS"/>
</dbReference>
<dbReference type="AlphaFoldDB" id="A0A139BXF0"/>
<reference evidence="12 13" key="1">
    <citation type="submission" date="2016-02" db="EMBL/GenBank/DDBJ databases">
        <authorList>
            <person name="Wen L."/>
            <person name="He K."/>
            <person name="Yang H."/>
        </authorList>
    </citation>
    <scope>NUCLEOTIDE SEQUENCE [LARGE SCALE GENOMIC DNA]</scope>
    <source>
        <strain evidence="12">ShG14-8</strain>
    </source>
</reference>
<keyword evidence="11" id="KW-0479">Metal-binding</keyword>
<dbReference type="Proteomes" id="UP000070578">
    <property type="component" value="Unassembled WGS sequence"/>
</dbReference>
<dbReference type="HAMAP" id="MF_00109">
    <property type="entry name" value="Shikimate_kinase"/>
    <property type="match status" value="1"/>
</dbReference>
<keyword evidence="7 11" id="KW-0418">Kinase</keyword>
<protein>
    <recommendedName>
        <fullName evidence="3 11">Shikimate kinase</fullName>
        <shortName evidence="11">SK</shortName>
        <ecNumber evidence="3 11">2.7.1.71</ecNumber>
    </recommendedName>
</protein>
<organism evidence="12 13">
    <name type="scientific">Candidatus Gallionella acididurans</name>
    <dbReference type="NCBI Taxonomy" id="1796491"/>
    <lineage>
        <taxon>Bacteria</taxon>
        <taxon>Pseudomonadati</taxon>
        <taxon>Pseudomonadota</taxon>
        <taxon>Betaproteobacteria</taxon>
        <taxon>Nitrosomonadales</taxon>
        <taxon>Gallionellaceae</taxon>
        <taxon>Gallionella</taxon>
    </lineage>
</organism>
<evidence type="ECO:0000313" key="12">
    <source>
        <dbReference type="EMBL" id="KXS33612.1"/>
    </source>
</evidence>
<evidence type="ECO:0000256" key="8">
    <source>
        <dbReference type="ARBA" id="ARBA00022840"/>
    </source>
</evidence>
<dbReference type="EC" id="2.7.1.71" evidence="3 11"/>
<keyword evidence="6 11" id="KW-0547">Nucleotide-binding</keyword>
<keyword evidence="5 11" id="KW-0808">Transferase</keyword>
<feature type="binding site" evidence="11">
    <location>
        <position position="78"/>
    </location>
    <ligand>
        <name>substrate</name>
    </ligand>
</feature>
<evidence type="ECO:0000313" key="13">
    <source>
        <dbReference type="Proteomes" id="UP000070578"/>
    </source>
</evidence>
<evidence type="ECO:0000256" key="1">
    <source>
        <dbReference type="ARBA" id="ARBA00004842"/>
    </source>
</evidence>
<dbReference type="UniPathway" id="UPA00053">
    <property type="reaction ID" value="UER00088"/>
</dbReference>
<dbReference type="InterPro" id="IPR027417">
    <property type="entry name" value="P-loop_NTPase"/>
</dbReference>
<evidence type="ECO:0000256" key="5">
    <source>
        <dbReference type="ARBA" id="ARBA00022679"/>
    </source>
</evidence>
<keyword evidence="11" id="KW-0963">Cytoplasm</keyword>
<evidence type="ECO:0000256" key="2">
    <source>
        <dbReference type="ARBA" id="ARBA00006997"/>
    </source>
</evidence>
<keyword evidence="8 11" id="KW-0067">ATP-binding</keyword>
<comment type="function">
    <text evidence="11">Catalyzes the specific phosphorylation of the 3-hydroxyl group of shikimic acid using ATP as a cosubstrate.</text>
</comment>
<comment type="caution">
    <text evidence="12">The sequence shown here is derived from an EMBL/GenBank/DDBJ whole genome shotgun (WGS) entry which is preliminary data.</text>
</comment>
<comment type="similarity">
    <text evidence="2 11">Belongs to the shikimate kinase family.</text>
</comment>
<evidence type="ECO:0000256" key="6">
    <source>
        <dbReference type="ARBA" id="ARBA00022741"/>
    </source>
</evidence>
<dbReference type="PANTHER" id="PTHR21087">
    <property type="entry name" value="SHIKIMATE KINASE"/>
    <property type="match status" value="1"/>
</dbReference>
<keyword evidence="4 11" id="KW-0028">Amino-acid biosynthesis</keyword>
<dbReference type="PROSITE" id="PS01128">
    <property type="entry name" value="SHIKIMATE_KINASE"/>
    <property type="match status" value="1"/>
</dbReference>
<comment type="catalytic activity">
    <reaction evidence="10 11">
        <text>shikimate + ATP = 3-phosphoshikimate + ADP + H(+)</text>
        <dbReference type="Rhea" id="RHEA:13121"/>
        <dbReference type="ChEBI" id="CHEBI:15378"/>
        <dbReference type="ChEBI" id="CHEBI:30616"/>
        <dbReference type="ChEBI" id="CHEBI:36208"/>
        <dbReference type="ChEBI" id="CHEBI:145989"/>
        <dbReference type="ChEBI" id="CHEBI:456216"/>
        <dbReference type="EC" id="2.7.1.71"/>
    </reaction>
</comment>
<dbReference type="GO" id="GO:0009423">
    <property type="term" value="P:chorismate biosynthetic process"/>
    <property type="evidence" value="ECO:0007669"/>
    <property type="project" value="UniProtKB-UniRule"/>
</dbReference>
<keyword evidence="11" id="KW-0460">Magnesium</keyword>
<dbReference type="GO" id="GO:0009073">
    <property type="term" value="P:aromatic amino acid family biosynthetic process"/>
    <property type="evidence" value="ECO:0007669"/>
    <property type="project" value="UniProtKB-KW"/>
</dbReference>
<comment type="cofactor">
    <cofactor evidence="11">
        <name>Mg(2+)</name>
        <dbReference type="ChEBI" id="CHEBI:18420"/>
    </cofactor>
    <text evidence="11">Binds 1 Mg(2+) ion per subunit.</text>
</comment>
<dbReference type="EMBL" id="LSLI01000004">
    <property type="protein sequence ID" value="KXS33612.1"/>
    <property type="molecule type" value="Genomic_DNA"/>
</dbReference>
<dbReference type="InterPro" id="IPR031322">
    <property type="entry name" value="Shikimate/glucono_kinase"/>
</dbReference>
<dbReference type="SUPFAM" id="SSF52540">
    <property type="entry name" value="P-loop containing nucleoside triphosphate hydrolases"/>
    <property type="match status" value="1"/>
</dbReference>
<reference evidence="12 13" key="2">
    <citation type="submission" date="2016-03" db="EMBL/GenBank/DDBJ databases">
        <title>New uncultured bacterium of the family Gallionellaceae from acid mine drainage: description and reconstruction of genome based on metagenomic analysis of microbial community.</title>
        <authorList>
            <person name="Kadnikov V."/>
            <person name="Ivasenko D."/>
            <person name="Beletsky A."/>
            <person name="Mardanov A."/>
            <person name="Danilova E."/>
            <person name="Pimenov N."/>
            <person name="Karnachuk O."/>
            <person name="Ravin N."/>
        </authorList>
    </citation>
    <scope>NUCLEOTIDE SEQUENCE [LARGE SCALE GENOMIC DNA]</scope>
    <source>
        <strain evidence="12">ShG14-8</strain>
    </source>
</reference>
<feature type="binding site" evidence="11">
    <location>
        <position position="36"/>
    </location>
    <ligand>
        <name>Mg(2+)</name>
        <dbReference type="ChEBI" id="CHEBI:18420"/>
    </ligand>
</feature>
<comment type="subcellular location">
    <subcellularLocation>
        <location evidence="11">Cytoplasm</location>
    </subcellularLocation>
</comment>
<gene>
    <name evidence="11" type="primary">aroK</name>
    <name evidence="12" type="ORF">AWT59_0332</name>
</gene>
<evidence type="ECO:0000256" key="4">
    <source>
        <dbReference type="ARBA" id="ARBA00022605"/>
    </source>
</evidence>
<dbReference type="PATRIC" id="fig|1796491.3.peg.362"/>
<comment type="subunit">
    <text evidence="11">Monomer.</text>
</comment>
<dbReference type="GO" id="GO:0004765">
    <property type="term" value="F:shikimate kinase activity"/>
    <property type="evidence" value="ECO:0007669"/>
    <property type="project" value="UniProtKB-UniRule"/>
</dbReference>
<dbReference type="GO" id="GO:0005524">
    <property type="term" value="F:ATP binding"/>
    <property type="evidence" value="ECO:0007669"/>
    <property type="project" value="UniProtKB-UniRule"/>
</dbReference>
<name>A0A139BXF0_9PROT</name>
<feature type="binding site" evidence="11">
    <location>
        <position position="174"/>
    </location>
    <ligand>
        <name>ATP</name>
        <dbReference type="ChEBI" id="CHEBI:30616"/>
    </ligand>
</feature>
<comment type="pathway">
    <text evidence="1 11">Metabolic intermediate biosynthesis; chorismate biosynthesis; chorismate from D-erythrose 4-phosphate and phosphoenolpyruvate: step 5/7.</text>
</comment>
<feature type="binding site" evidence="11">
    <location>
        <position position="157"/>
    </location>
    <ligand>
        <name>substrate</name>
    </ligand>
</feature>